<evidence type="ECO:0000313" key="1">
    <source>
        <dbReference type="EMBL" id="MPN05052.1"/>
    </source>
</evidence>
<accession>A0A645EUZ5</accession>
<gene>
    <name evidence="1" type="ORF">SDC9_152302</name>
</gene>
<dbReference type="EMBL" id="VSSQ01050956">
    <property type="protein sequence ID" value="MPN05052.1"/>
    <property type="molecule type" value="Genomic_DNA"/>
</dbReference>
<comment type="caution">
    <text evidence="1">The sequence shown here is derived from an EMBL/GenBank/DDBJ whole genome shotgun (WGS) entry which is preliminary data.</text>
</comment>
<dbReference type="AlphaFoldDB" id="A0A645EUZ5"/>
<proteinExistence type="predicted"/>
<name>A0A645EUZ5_9ZZZZ</name>
<protein>
    <submittedName>
        <fullName evidence="1">Uncharacterized protein</fullName>
    </submittedName>
</protein>
<organism evidence="1">
    <name type="scientific">bioreactor metagenome</name>
    <dbReference type="NCBI Taxonomy" id="1076179"/>
    <lineage>
        <taxon>unclassified sequences</taxon>
        <taxon>metagenomes</taxon>
        <taxon>ecological metagenomes</taxon>
    </lineage>
</organism>
<reference evidence="1" key="1">
    <citation type="submission" date="2019-08" db="EMBL/GenBank/DDBJ databases">
        <authorList>
            <person name="Kucharzyk K."/>
            <person name="Murdoch R.W."/>
            <person name="Higgins S."/>
            <person name="Loffler F."/>
        </authorList>
    </citation>
    <scope>NUCLEOTIDE SEQUENCE</scope>
</reference>
<dbReference type="PROSITE" id="PS51257">
    <property type="entry name" value="PROKAR_LIPOPROTEIN"/>
    <property type="match status" value="1"/>
</dbReference>
<sequence>MRRIYLLFAISVLLFSACEETISYPEDLTTKQVFTFQVRSSDWVALTDQNGLNLYYRCRFNLDGITSYMINNGAVMGYLEVNGVQQTLPYTRHFENSNGNLWTRTVDFDYSQSDIQFYVTNSDFVADPPETMYFRVVFIW</sequence>